<feature type="compositionally biased region" description="Low complexity" evidence="1">
    <location>
        <begin position="724"/>
        <end position="734"/>
    </location>
</feature>
<gene>
    <name evidence="4" type="ORF">SAMN05421505_13918</name>
</gene>
<evidence type="ECO:0000256" key="2">
    <source>
        <dbReference type="SAM" id="Phobius"/>
    </source>
</evidence>
<dbReference type="EMBL" id="FNCN01000039">
    <property type="protein sequence ID" value="SDI22509.1"/>
    <property type="molecule type" value="Genomic_DNA"/>
</dbReference>
<name>A0A1G8IU90_9ACTN</name>
<feature type="transmembrane region" description="Helical" evidence="2">
    <location>
        <begin position="623"/>
        <end position="646"/>
    </location>
</feature>
<feature type="chain" id="PRO_5011438199" evidence="3">
    <location>
        <begin position="33"/>
        <end position="734"/>
    </location>
</feature>
<dbReference type="STRING" id="504805.SAMN05421505_13918"/>
<proteinExistence type="predicted"/>
<evidence type="ECO:0000256" key="1">
    <source>
        <dbReference type="SAM" id="MobiDB-lite"/>
    </source>
</evidence>
<dbReference type="AlphaFoldDB" id="A0A1G8IU90"/>
<feature type="transmembrane region" description="Helical" evidence="2">
    <location>
        <begin position="408"/>
        <end position="429"/>
    </location>
</feature>
<sequence>MGHPLTRRLAHVVAGTALVVVSLCAAPGPASASAPEGHFPAPPRADPRGGAIALIGVPALQWSDLSPRATPHLWRLAESSALGSLSVRTVGTVSCPYDSWLTLSAGVRTASGGRCGAPPAPEPRGEGAVVPGFTSTFQGSGQKAAGALGQALKTAGQCATAIGPGAAVALADPAGEVGVYAASPAEVRPEAMSRCRVTVADVDDLMRPYLASGAMPREPEPLSAAERLSALHAADARVGEVLALLPADATVLVAGLSDHDSVPHLRVAAMKASDTRGRTLGARSTHRDDMVILPDISVTLLTAVEAEVPAHSVGAAWEAGERRLASVEQARDELMAAETAGQSIRRLGGGFYWTLAGSQLLFYAAALLLLRRRGGLRGVRVTAVVLASLPVSTYLVNLVPWHRSEAPVAVLAGGIAGCGLLIASAALLGPWGRRPLGPLAVVTGVTAATLLGDLLTGTTLQFNSVMGFNGINGARYHGLGNIPFALLATSVLLGSVVVAHRLSAGGRRTLGAAVVAVAGGAAMALGGMPGIGSDFGGVIAFLPGIAVTALLISGRKVSVVKLGAFCVAGAVAVMSIAFLDHMRPTASQSHLGRFAGQLLAGEALPVVMRKFDAMIRTLVNPNLMPIVLAALAFLVFAVLRPGAASAGVLPAAFAHSPALRAGLIGTLVSGGVGTLVNDSGAAVLSMALALAVPLVLSVGIAALRPAASPAAPGTPPRPAGAGGSAASPTSHGRL</sequence>
<keyword evidence="5" id="KW-1185">Reference proteome</keyword>
<reference evidence="4 5" key="1">
    <citation type="submission" date="2016-10" db="EMBL/GenBank/DDBJ databases">
        <authorList>
            <person name="de Groot N.N."/>
        </authorList>
    </citation>
    <scope>NUCLEOTIDE SEQUENCE [LARGE SCALE GENOMIC DNA]</scope>
    <source>
        <strain evidence="4 5">CPCC 201354</strain>
    </source>
</reference>
<accession>A0A1G8IU90</accession>
<dbReference type="InterPro" id="IPR017850">
    <property type="entry name" value="Alkaline_phosphatase_core_sf"/>
</dbReference>
<feature type="transmembrane region" description="Helical" evidence="2">
    <location>
        <begin position="510"/>
        <end position="529"/>
    </location>
</feature>
<feature type="region of interest" description="Disordered" evidence="1">
    <location>
        <begin position="709"/>
        <end position="734"/>
    </location>
</feature>
<dbReference type="Proteomes" id="UP000198923">
    <property type="component" value="Unassembled WGS sequence"/>
</dbReference>
<organism evidence="4 5">
    <name type="scientific">Sinosporangium album</name>
    <dbReference type="NCBI Taxonomy" id="504805"/>
    <lineage>
        <taxon>Bacteria</taxon>
        <taxon>Bacillati</taxon>
        <taxon>Actinomycetota</taxon>
        <taxon>Actinomycetes</taxon>
        <taxon>Streptosporangiales</taxon>
        <taxon>Streptosporangiaceae</taxon>
        <taxon>Sinosporangium</taxon>
    </lineage>
</organism>
<protein>
    <submittedName>
        <fullName evidence="4">Uncharacterized protein</fullName>
    </submittedName>
</protein>
<dbReference type="Gene3D" id="3.40.720.10">
    <property type="entry name" value="Alkaline Phosphatase, subunit A"/>
    <property type="match status" value="1"/>
</dbReference>
<dbReference type="RefSeq" id="WP_143020458.1">
    <property type="nucleotide sequence ID" value="NZ_FNCN01000039.1"/>
</dbReference>
<feature type="signal peptide" evidence="3">
    <location>
        <begin position="1"/>
        <end position="32"/>
    </location>
</feature>
<feature type="transmembrane region" description="Helical" evidence="2">
    <location>
        <begin position="682"/>
        <end position="703"/>
    </location>
</feature>
<keyword evidence="3" id="KW-0732">Signal</keyword>
<keyword evidence="2" id="KW-0472">Membrane</keyword>
<evidence type="ECO:0000313" key="4">
    <source>
        <dbReference type="EMBL" id="SDI22509.1"/>
    </source>
</evidence>
<keyword evidence="2" id="KW-1133">Transmembrane helix</keyword>
<feature type="transmembrane region" description="Helical" evidence="2">
    <location>
        <begin position="559"/>
        <end position="579"/>
    </location>
</feature>
<feature type="transmembrane region" description="Helical" evidence="2">
    <location>
        <begin position="476"/>
        <end position="498"/>
    </location>
</feature>
<dbReference type="OrthoDB" id="3264110at2"/>
<feature type="transmembrane region" description="Helical" evidence="2">
    <location>
        <begin position="436"/>
        <end position="456"/>
    </location>
</feature>
<feature type="transmembrane region" description="Helical" evidence="2">
    <location>
        <begin position="350"/>
        <end position="370"/>
    </location>
</feature>
<feature type="transmembrane region" description="Helical" evidence="2">
    <location>
        <begin position="382"/>
        <end position="402"/>
    </location>
</feature>
<feature type="transmembrane region" description="Helical" evidence="2">
    <location>
        <begin position="658"/>
        <end position="676"/>
    </location>
</feature>
<evidence type="ECO:0000256" key="3">
    <source>
        <dbReference type="SAM" id="SignalP"/>
    </source>
</evidence>
<keyword evidence="2" id="KW-0812">Transmembrane</keyword>
<evidence type="ECO:0000313" key="5">
    <source>
        <dbReference type="Proteomes" id="UP000198923"/>
    </source>
</evidence>